<dbReference type="InterPro" id="IPR005471">
    <property type="entry name" value="Tscrpt_reg_IclR_N"/>
</dbReference>
<dbReference type="AlphaFoldDB" id="A0A809REU2"/>
<sequence>MTNETHIQVIDRMVSLLESLAKHEHASLKTLAAETGLHSSTAFRILASLHHHDWVTRDSNGAYQLGGGLMRYANQAEQQLDLREIALPIMTALRDQTGETVNLTLRENDEVVYIERVTSTRLMRVEQVIGSRAPLHVTAVGKLMLGEDAAAACLSYAKRTQLPAYTPNTITEANDLCTSAELARAQAYAFDNEEAELGVGCIGVLIRDASGKAVAGLSISAPRERRKDEWVSALQQAGTQISEKLGYFSPEAK</sequence>
<organism evidence="6 7">
    <name type="scientific">Sulfuriferula nivalis</name>
    <dbReference type="NCBI Taxonomy" id="2675298"/>
    <lineage>
        <taxon>Bacteria</taxon>
        <taxon>Pseudomonadati</taxon>
        <taxon>Pseudomonadota</taxon>
        <taxon>Betaproteobacteria</taxon>
        <taxon>Nitrosomonadales</taxon>
        <taxon>Sulfuricellaceae</taxon>
        <taxon>Sulfuriferula</taxon>
    </lineage>
</organism>
<keyword evidence="1" id="KW-0805">Transcription regulation</keyword>
<dbReference type="Gene3D" id="3.30.450.40">
    <property type="match status" value="1"/>
</dbReference>
<dbReference type="PANTHER" id="PTHR30136">
    <property type="entry name" value="HELIX-TURN-HELIX TRANSCRIPTIONAL REGULATOR, ICLR FAMILY"/>
    <property type="match status" value="1"/>
</dbReference>
<evidence type="ECO:0000259" key="4">
    <source>
        <dbReference type="PROSITE" id="PS51077"/>
    </source>
</evidence>
<dbReference type="PROSITE" id="PS51077">
    <property type="entry name" value="HTH_ICLR"/>
    <property type="match status" value="1"/>
</dbReference>
<dbReference type="SUPFAM" id="SSF55781">
    <property type="entry name" value="GAF domain-like"/>
    <property type="match status" value="1"/>
</dbReference>
<dbReference type="InterPro" id="IPR014757">
    <property type="entry name" value="Tscrpt_reg_IclR_C"/>
</dbReference>
<proteinExistence type="predicted"/>
<dbReference type="Proteomes" id="UP000463939">
    <property type="component" value="Chromosome"/>
</dbReference>
<dbReference type="GO" id="GO:0003677">
    <property type="term" value="F:DNA binding"/>
    <property type="evidence" value="ECO:0007669"/>
    <property type="project" value="UniProtKB-KW"/>
</dbReference>
<dbReference type="PANTHER" id="PTHR30136:SF24">
    <property type="entry name" value="HTH-TYPE TRANSCRIPTIONAL REPRESSOR ALLR"/>
    <property type="match status" value="1"/>
</dbReference>
<dbReference type="PROSITE" id="PS51078">
    <property type="entry name" value="ICLR_ED"/>
    <property type="match status" value="1"/>
</dbReference>
<protein>
    <submittedName>
        <fullName evidence="6">IclR family transcriptional regulator</fullName>
    </submittedName>
</protein>
<dbReference type="RefSeq" id="WP_162084264.1">
    <property type="nucleotide sequence ID" value="NZ_AP021881.1"/>
</dbReference>
<dbReference type="Pfam" id="PF01614">
    <property type="entry name" value="IclR_C"/>
    <property type="match status" value="1"/>
</dbReference>
<keyword evidence="7" id="KW-1185">Reference proteome</keyword>
<dbReference type="EMBL" id="AP021881">
    <property type="protein sequence ID" value="BBP00319.1"/>
    <property type="molecule type" value="Genomic_DNA"/>
</dbReference>
<dbReference type="KEGG" id="sniv:SFSGTM_10270"/>
<reference evidence="7" key="1">
    <citation type="submission" date="2019-11" db="EMBL/GenBank/DDBJ databases">
        <title>Isolation and characterization of a novel species in the genus Sulfuriferula.</title>
        <authorList>
            <person name="Mochizuki J."/>
            <person name="Kojima H."/>
            <person name="Fukui M."/>
        </authorList>
    </citation>
    <scope>NUCLEOTIDE SEQUENCE [LARGE SCALE GENOMIC DNA]</scope>
    <source>
        <strain evidence="7">SGTM</strain>
    </source>
</reference>
<evidence type="ECO:0000313" key="6">
    <source>
        <dbReference type="EMBL" id="BBP00319.1"/>
    </source>
</evidence>
<gene>
    <name evidence="6" type="ORF">SFSGTM_10270</name>
</gene>
<dbReference type="GO" id="GO:0045892">
    <property type="term" value="P:negative regulation of DNA-templated transcription"/>
    <property type="evidence" value="ECO:0007669"/>
    <property type="project" value="TreeGrafter"/>
</dbReference>
<dbReference type="Pfam" id="PF09339">
    <property type="entry name" value="HTH_IclR"/>
    <property type="match status" value="1"/>
</dbReference>
<evidence type="ECO:0000256" key="2">
    <source>
        <dbReference type="ARBA" id="ARBA00023125"/>
    </source>
</evidence>
<dbReference type="Gene3D" id="1.10.10.10">
    <property type="entry name" value="Winged helix-like DNA-binding domain superfamily/Winged helix DNA-binding domain"/>
    <property type="match status" value="1"/>
</dbReference>
<evidence type="ECO:0000313" key="7">
    <source>
        <dbReference type="Proteomes" id="UP000463939"/>
    </source>
</evidence>
<dbReference type="InterPro" id="IPR050707">
    <property type="entry name" value="HTH_MetabolicPath_Reg"/>
</dbReference>
<dbReference type="InterPro" id="IPR036388">
    <property type="entry name" value="WH-like_DNA-bd_sf"/>
</dbReference>
<feature type="domain" description="IclR-ED" evidence="5">
    <location>
        <begin position="68"/>
        <end position="247"/>
    </location>
</feature>
<evidence type="ECO:0000256" key="1">
    <source>
        <dbReference type="ARBA" id="ARBA00023015"/>
    </source>
</evidence>
<evidence type="ECO:0000256" key="3">
    <source>
        <dbReference type="ARBA" id="ARBA00023163"/>
    </source>
</evidence>
<dbReference type="InterPro" id="IPR029016">
    <property type="entry name" value="GAF-like_dom_sf"/>
</dbReference>
<dbReference type="SUPFAM" id="SSF46785">
    <property type="entry name" value="Winged helix' DNA-binding domain"/>
    <property type="match status" value="1"/>
</dbReference>
<feature type="domain" description="HTH iclR-type" evidence="4">
    <location>
        <begin position="7"/>
        <end position="67"/>
    </location>
</feature>
<keyword evidence="2" id="KW-0238">DNA-binding</keyword>
<dbReference type="SMART" id="SM00346">
    <property type="entry name" value="HTH_ICLR"/>
    <property type="match status" value="1"/>
</dbReference>
<evidence type="ECO:0000259" key="5">
    <source>
        <dbReference type="PROSITE" id="PS51078"/>
    </source>
</evidence>
<dbReference type="InterPro" id="IPR036390">
    <property type="entry name" value="WH_DNA-bd_sf"/>
</dbReference>
<dbReference type="GO" id="GO:0003700">
    <property type="term" value="F:DNA-binding transcription factor activity"/>
    <property type="evidence" value="ECO:0007669"/>
    <property type="project" value="TreeGrafter"/>
</dbReference>
<keyword evidence="3" id="KW-0804">Transcription</keyword>
<name>A0A809REU2_9PROT</name>
<accession>A0A809REU2</accession>